<proteinExistence type="predicted"/>
<evidence type="ECO:0008006" key="4">
    <source>
        <dbReference type="Google" id="ProtNLM"/>
    </source>
</evidence>
<gene>
    <name evidence="2" type="ORF">EEDITHA_LOCUS13760</name>
</gene>
<dbReference type="EMBL" id="CAKOGL010000020">
    <property type="protein sequence ID" value="CAH2098664.1"/>
    <property type="molecule type" value="Genomic_DNA"/>
</dbReference>
<feature type="compositionally biased region" description="Polar residues" evidence="1">
    <location>
        <begin position="47"/>
        <end position="60"/>
    </location>
</feature>
<reference evidence="2" key="1">
    <citation type="submission" date="2022-03" db="EMBL/GenBank/DDBJ databases">
        <authorList>
            <person name="Tunstrom K."/>
        </authorList>
    </citation>
    <scope>NUCLEOTIDE SEQUENCE</scope>
</reference>
<dbReference type="Proteomes" id="UP001153954">
    <property type="component" value="Unassembled WGS sequence"/>
</dbReference>
<sequence>MQRNAKTLSPSHVKQCILGESRFDFLRDLVKNIPDVTAAEERELMSGESSPNSSRFSDTSVPRRVVREDSNSSSSSDIRIQQISTTPKDNIRRALSVETEVKLKNETITSDVAIDLTKKVEEKPVVTANFYQETLITDEVQHKSVIKVNPSYSSPQPSTSSYASLTPLEPVQRVEILVPKTEHPKMFYNEKPNNTPPRTPVGPRTPVTPILNIDFSKNFAKPEIKVLDKAVANIVSVPKTDKKLQRQNSKTNKAEIKKAEIKLPIVQPSVDIDHLNSGNLQIDEDYDT</sequence>
<feature type="region of interest" description="Disordered" evidence="1">
    <location>
        <begin position="185"/>
        <end position="204"/>
    </location>
</feature>
<organism evidence="2 3">
    <name type="scientific">Euphydryas editha</name>
    <name type="common">Edith's checkerspot</name>
    <dbReference type="NCBI Taxonomy" id="104508"/>
    <lineage>
        <taxon>Eukaryota</taxon>
        <taxon>Metazoa</taxon>
        <taxon>Ecdysozoa</taxon>
        <taxon>Arthropoda</taxon>
        <taxon>Hexapoda</taxon>
        <taxon>Insecta</taxon>
        <taxon>Pterygota</taxon>
        <taxon>Neoptera</taxon>
        <taxon>Endopterygota</taxon>
        <taxon>Lepidoptera</taxon>
        <taxon>Glossata</taxon>
        <taxon>Ditrysia</taxon>
        <taxon>Papilionoidea</taxon>
        <taxon>Nymphalidae</taxon>
        <taxon>Nymphalinae</taxon>
        <taxon>Euphydryas</taxon>
    </lineage>
</organism>
<protein>
    <recommendedName>
        <fullName evidence="4">Dr1-associated corepressor</fullName>
    </recommendedName>
</protein>
<name>A0AAU9ULZ7_EUPED</name>
<comment type="caution">
    <text evidence="2">The sequence shown here is derived from an EMBL/GenBank/DDBJ whole genome shotgun (WGS) entry which is preliminary data.</text>
</comment>
<accession>A0AAU9ULZ7</accession>
<dbReference type="AlphaFoldDB" id="A0AAU9ULZ7"/>
<evidence type="ECO:0000256" key="1">
    <source>
        <dbReference type="SAM" id="MobiDB-lite"/>
    </source>
</evidence>
<evidence type="ECO:0000313" key="2">
    <source>
        <dbReference type="EMBL" id="CAH2098664.1"/>
    </source>
</evidence>
<feature type="region of interest" description="Disordered" evidence="1">
    <location>
        <begin position="41"/>
        <end position="79"/>
    </location>
</feature>
<keyword evidence="3" id="KW-1185">Reference proteome</keyword>
<evidence type="ECO:0000313" key="3">
    <source>
        <dbReference type="Proteomes" id="UP001153954"/>
    </source>
</evidence>